<dbReference type="InterPro" id="IPR009780">
    <property type="entry name" value="DUF1344"/>
</dbReference>
<feature type="signal peptide" evidence="1">
    <location>
        <begin position="1"/>
        <end position="22"/>
    </location>
</feature>
<keyword evidence="3" id="KW-1185">Reference proteome</keyword>
<gene>
    <name evidence="2" type="ORF">ACFQ14_01525</name>
</gene>
<keyword evidence="1" id="KW-0732">Signal</keyword>
<name>A0ABW3FBY8_9HYPH</name>
<evidence type="ECO:0000313" key="3">
    <source>
        <dbReference type="Proteomes" id="UP001597101"/>
    </source>
</evidence>
<sequence length="84" mass="8956">MHKFIVSLAAAGTLLAATIAHAEMVSGTIESLDTETNVIVLDNGESYKAPEDMDLTALEVGTQVEIDYENDGTDNVVNEMAIVE</sequence>
<proteinExistence type="predicted"/>
<evidence type="ECO:0000313" key="2">
    <source>
        <dbReference type="EMBL" id="MFD0915082.1"/>
    </source>
</evidence>
<feature type="chain" id="PRO_5047501742" evidence="1">
    <location>
        <begin position="23"/>
        <end position="84"/>
    </location>
</feature>
<protein>
    <submittedName>
        <fullName evidence="2">DUF1344 domain-containing protein</fullName>
    </submittedName>
</protein>
<dbReference type="Pfam" id="PF07076">
    <property type="entry name" value="DUF1344"/>
    <property type="match status" value="1"/>
</dbReference>
<accession>A0ABW3FBY8</accession>
<comment type="caution">
    <text evidence="2">The sequence shown here is derived from an EMBL/GenBank/DDBJ whole genome shotgun (WGS) entry which is preliminary data.</text>
</comment>
<dbReference type="Proteomes" id="UP001597101">
    <property type="component" value="Unassembled WGS sequence"/>
</dbReference>
<organism evidence="2 3">
    <name type="scientific">Pseudahrensia aquimaris</name>
    <dbReference type="NCBI Taxonomy" id="744461"/>
    <lineage>
        <taxon>Bacteria</taxon>
        <taxon>Pseudomonadati</taxon>
        <taxon>Pseudomonadota</taxon>
        <taxon>Alphaproteobacteria</taxon>
        <taxon>Hyphomicrobiales</taxon>
        <taxon>Ahrensiaceae</taxon>
        <taxon>Pseudahrensia</taxon>
    </lineage>
</organism>
<dbReference type="EMBL" id="JBHTJV010000002">
    <property type="protein sequence ID" value="MFD0915082.1"/>
    <property type="molecule type" value="Genomic_DNA"/>
</dbReference>
<dbReference type="RefSeq" id="WP_377210933.1">
    <property type="nucleotide sequence ID" value="NZ_JBHTJV010000002.1"/>
</dbReference>
<evidence type="ECO:0000256" key="1">
    <source>
        <dbReference type="SAM" id="SignalP"/>
    </source>
</evidence>
<reference evidence="3" key="1">
    <citation type="journal article" date="2019" name="Int. J. Syst. Evol. Microbiol.">
        <title>The Global Catalogue of Microorganisms (GCM) 10K type strain sequencing project: providing services to taxonomists for standard genome sequencing and annotation.</title>
        <authorList>
            <consortium name="The Broad Institute Genomics Platform"/>
            <consortium name="The Broad Institute Genome Sequencing Center for Infectious Disease"/>
            <person name="Wu L."/>
            <person name="Ma J."/>
        </authorList>
    </citation>
    <scope>NUCLEOTIDE SEQUENCE [LARGE SCALE GENOMIC DNA]</scope>
    <source>
        <strain evidence="3">CCUG 60023</strain>
    </source>
</reference>